<dbReference type="GO" id="GO:0031956">
    <property type="term" value="F:medium-chain fatty acid-CoA ligase activity"/>
    <property type="evidence" value="ECO:0007669"/>
    <property type="project" value="TreeGrafter"/>
</dbReference>
<dbReference type="Gene3D" id="3.40.50.12780">
    <property type="entry name" value="N-terminal domain of ligase-like"/>
    <property type="match status" value="1"/>
</dbReference>
<dbReference type="InterPro" id="IPR045851">
    <property type="entry name" value="AMP-bd_C_sf"/>
</dbReference>
<organism evidence="5 6">
    <name type="scientific">Allofrancisella guangzhouensis</name>
    <dbReference type="NCBI Taxonomy" id="594679"/>
    <lineage>
        <taxon>Bacteria</taxon>
        <taxon>Pseudomonadati</taxon>
        <taxon>Pseudomonadota</taxon>
        <taxon>Gammaproteobacteria</taxon>
        <taxon>Thiotrichales</taxon>
        <taxon>Francisellaceae</taxon>
        <taxon>Allofrancisella</taxon>
    </lineage>
</organism>
<dbReference type="EMBL" id="CP010427">
    <property type="protein sequence ID" value="AJC48930.1"/>
    <property type="molecule type" value="Genomic_DNA"/>
</dbReference>
<dbReference type="KEGG" id="fgu:SD28_04430"/>
<name>A0A0A8E3Y0_9GAMM</name>
<gene>
    <name evidence="5" type="ORF">SD28_04430</name>
</gene>
<dbReference type="Pfam" id="PF00501">
    <property type="entry name" value="AMP-binding"/>
    <property type="match status" value="1"/>
</dbReference>
<dbReference type="Gene3D" id="3.30.300.30">
    <property type="match status" value="1"/>
</dbReference>
<dbReference type="PANTHER" id="PTHR43201">
    <property type="entry name" value="ACYL-COA SYNTHETASE"/>
    <property type="match status" value="1"/>
</dbReference>
<keyword evidence="2" id="KW-0436">Ligase</keyword>
<proteinExistence type="inferred from homology"/>
<dbReference type="STRING" id="594679.SD28_04430"/>
<evidence type="ECO:0000313" key="5">
    <source>
        <dbReference type="EMBL" id="AJC48930.1"/>
    </source>
</evidence>
<dbReference type="RefSeq" id="WP_039124484.1">
    <property type="nucleotide sequence ID" value="NZ_CP010427.1"/>
</dbReference>
<feature type="domain" description="AMP-dependent synthetase/ligase" evidence="3">
    <location>
        <begin position="18"/>
        <end position="315"/>
    </location>
</feature>
<comment type="similarity">
    <text evidence="1">Belongs to the ATP-dependent AMP-binding enzyme family.</text>
</comment>
<evidence type="ECO:0000256" key="1">
    <source>
        <dbReference type="ARBA" id="ARBA00006432"/>
    </source>
</evidence>
<reference evidence="5 6" key="1">
    <citation type="submission" date="2014-12" db="EMBL/GenBank/DDBJ databases">
        <title>Complete genome sequence of Francisella guanzhouensis strain 08HL01032 isolated from air-conditioning system in China.</title>
        <authorList>
            <person name="Svensson D."/>
            <person name="Ohrman C."/>
            <person name="Backman S."/>
            <person name="Karlsson E."/>
            <person name="Nilsson E."/>
            <person name="Bystrom M."/>
            <person name="Larkeryd A."/>
            <person name="Stenberg P."/>
            <person name="Scholtz H.C."/>
            <person name="Forsman M."/>
            <person name="Sjodin A."/>
        </authorList>
    </citation>
    <scope>NUCLEOTIDE SEQUENCE [LARGE SCALE GENOMIC DNA]</scope>
    <source>
        <strain evidence="5 6">08HL01032</strain>
    </source>
</reference>
<evidence type="ECO:0000256" key="2">
    <source>
        <dbReference type="ARBA" id="ARBA00022598"/>
    </source>
</evidence>
<evidence type="ECO:0000259" key="4">
    <source>
        <dbReference type="Pfam" id="PF13193"/>
    </source>
</evidence>
<dbReference type="InterPro" id="IPR025110">
    <property type="entry name" value="AMP-bd_C"/>
</dbReference>
<dbReference type="PANTHER" id="PTHR43201:SF5">
    <property type="entry name" value="MEDIUM-CHAIN ACYL-COA LIGASE ACSF2, MITOCHONDRIAL"/>
    <property type="match status" value="1"/>
</dbReference>
<keyword evidence="6" id="KW-1185">Reference proteome</keyword>
<dbReference type="Pfam" id="PF13193">
    <property type="entry name" value="AMP-binding_C"/>
    <property type="match status" value="1"/>
</dbReference>
<dbReference type="GO" id="GO:0006631">
    <property type="term" value="P:fatty acid metabolic process"/>
    <property type="evidence" value="ECO:0007669"/>
    <property type="project" value="TreeGrafter"/>
</dbReference>
<dbReference type="InterPro" id="IPR042099">
    <property type="entry name" value="ANL_N_sf"/>
</dbReference>
<feature type="domain" description="AMP-binding enzyme C-terminal" evidence="4">
    <location>
        <begin position="378"/>
        <end position="451"/>
    </location>
</feature>
<dbReference type="OrthoDB" id="9803968at2"/>
<evidence type="ECO:0000259" key="3">
    <source>
        <dbReference type="Pfam" id="PF00501"/>
    </source>
</evidence>
<dbReference type="InterPro" id="IPR000873">
    <property type="entry name" value="AMP-dep_synth/lig_dom"/>
</dbReference>
<accession>A0A0A8E3Y0</accession>
<sequence>MSLVENFLQRISSYSSQRKVCFEGLEYSYNLIVAKSYDLARLIESYKYKKVFFNLKNSPLIICLYLASWITELELVVPINPRLVDKELEEILEPGSLFLTDKKSYELAEFCLKNNIKVIMIDNEIKFLEDIPKTADFRVFSKTIIAHISSGTTGSYKKHMHTIDQIIKYANNRANDLGLVIGDHLLIALSMNHAFAFSYQLLPALAVGLDITIIREFNPEKIAQIISRCKITTLALLPTMYYFLIKENITKHTLRYLSVAGDLASEKLHKAVKEKLGLPLLNGIGMTEVFGYGQNICENVNTNVVKIFEDTEVKIEKFAGFNYGKIFIKSFMLPINNKKEWFKTGDIGSFDEQTKELTFYGRYKDIIIKGGSNISPVELENIILKLASIKSCVVVGKKDKIWGELVCAIIVSESKISLEELNKHLLKYLAEYKKVDILLNFDQIPFTSTDKVDRKKIRQIIENG</sequence>
<dbReference type="SUPFAM" id="SSF56801">
    <property type="entry name" value="Acetyl-CoA synthetase-like"/>
    <property type="match status" value="1"/>
</dbReference>
<dbReference type="AlphaFoldDB" id="A0A0A8E3Y0"/>
<dbReference type="HOGENOM" id="CLU_588950_0_0_6"/>
<evidence type="ECO:0000313" key="6">
    <source>
        <dbReference type="Proteomes" id="UP000031104"/>
    </source>
</evidence>
<protein>
    <submittedName>
        <fullName evidence="5">AMP-binding protein</fullName>
    </submittedName>
</protein>
<dbReference type="Proteomes" id="UP000031104">
    <property type="component" value="Chromosome"/>
</dbReference>
<dbReference type="CDD" id="cd04433">
    <property type="entry name" value="AFD_class_I"/>
    <property type="match status" value="1"/>
</dbReference>